<dbReference type="AlphaFoldDB" id="A0AAI9EAN1"/>
<sequence length="561" mass="61987">MFAFRNLFSSDKPKRQAPEPPEDERRNKRPHTESDAAISSTANQLVPLVSRQEAAAFWTQPHRLPEPQDFPIQPDAAITNSNANGYESDEDIFQDAPGGDSFITDAQESQYEPWVDEDRTQKPLQQPTQSAVDFVAEDEDGNPLYEDWAIPPGADLQQHGHEQVGDMNGQEQIISGNINQAGATEFGGAGDVMSISSDNGQANFNGADQRGITGAVEEGILGWDETGLTFDLQDAAAAAAAARDANLDLFDLTHVADQNLGFFNQEYNGQNFPPNTARPDAIGLQDDDTPQYQAVTKEHAAGGEPGEEVPQPLDTVLGKAQGEEQNPETNETDARTNGIEGDLFATIFGNQEHTISNSDDDDDEETTRPRRRLSTPPLPQPSKPSPPKQAKKPTTTTTTTTTDAPLRPGPDLDRNLSPQLREIYKFHARVYPFLQRLPSHHLNAMSLSPHRYWVAVLLEGKVHAKNIRSEKDFIWIKGSRYTTVKTVRESYLTTMFCEEQGLEIRLGGGERVDEWDVMGELDYFGNHVVCFRAVRVAEGDVRKGGSKTLVPKLIQEVVEID</sequence>
<organism evidence="2 3">
    <name type="scientific">Lecanosticta acicola</name>
    <dbReference type="NCBI Taxonomy" id="111012"/>
    <lineage>
        <taxon>Eukaryota</taxon>
        <taxon>Fungi</taxon>
        <taxon>Dikarya</taxon>
        <taxon>Ascomycota</taxon>
        <taxon>Pezizomycotina</taxon>
        <taxon>Dothideomycetes</taxon>
        <taxon>Dothideomycetidae</taxon>
        <taxon>Mycosphaerellales</taxon>
        <taxon>Mycosphaerellaceae</taxon>
        <taxon>Lecanosticta</taxon>
    </lineage>
</organism>
<feature type="region of interest" description="Disordered" evidence="1">
    <location>
        <begin position="63"/>
        <end position="86"/>
    </location>
</feature>
<keyword evidence="3" id="KW-1185">Reference proteome</keyword>
<dbReference type="EMBL" id="CAVMBE010000022">
    <property type="protein sequence ID" value="CAK4005145.1"/>
    <property type="molecule type" value="Genomic_DNA"/>
</dbReference>
<evidence type="ECO:0000256" key="1">
    <source>
        <dbReference type="SAM" id="MobiDB-lite"/>
    </source>
</evidence>
<feature type="region of interest" description="Disordered" evidence="1">
    <location>
        <begin position="351"/>
        <end position="416"/>
    </location>
</feature>
<evidence type="ECO:0000313" key="2">
    <source>
        <dbReference type="EMBL" id="CAK4005145.1"/>
    </source>
</evidence>
<feature type="region of interest" description="Disordered" evidence="1">
    <location>
        <begin position="1"/>
        <end position="46"/>
    </location>
</feature>
<feature type="compositionally biased region" description="Pro residues" evidence="1">
    <location>
        <begin position="376"/>
        <end position="387"/>
    </location>
</feature>
<reference evidence="2" key="1">
    <citation type="submission" date="2023-11" db="EMBL/GenBank/DDBJ databases">
        <authorList>
            <person name="Alioto T."/>
            <person name="Alioto T."/>
            <person name="Gomez Garrido J."/>
        </authorList>
    </citation>
    <scope>NUCLEOTIDE SEQUENCE</scope>
</reference>
<dbReference type="Proteomes" id="UP001296104">
    <property type="component" value="Unassembled WGS sequence"/>
</dbReference>
<accession>A0AAI9EAN1</accession>
<feature type="region of interest" description="Disordered" evidence="1">
    <location>
        <begin position="268"/>
        <end position="287"/>
    </location>
</feature>
<protein>
    <submittedName>
        <fullName evidence="2">Uncharacterized protein</fullName>
    </submittedName>
</protein>
<feature type="compositionally biased region" description="Low complexity" evidence="1">
    <location>
        <begin position="392"/>
        <end position="406"/>
    </location>
</feature>
<comment type="caution">
    <text evidence="2">The sequence shown here is derived from an EMBL/GenBank/DDBJ whole genome shotgun (WGS) entry which is preliminary data.</text>
</comment>
<proteinExistence type="predicted"/>
<feature type="compositionally biased region" description="Basic and acidic residues" evidence="1">
    <location>
        <begin position="11"/>
        <end position="34"/>
    </location>
</feature>
<gene>
    <name evidence="2" type="ORF">LECACI_7A004283</name>
</gene>
<name>A0AAI9EAN1_9PEZI</name>
<evidence type="ECO:0000313" key="3">
    <source>
        <dbReference type="Proteomes" id="UP001296104"/>
    </source>
</evidence>